<feature type="transmembrane region" description="Helical" evidence="6">
    <location>
        <begin position="81"/>
        <end position="102"/>
    </location>
</feature>
<dbReference type="InterPro" id="IPR011016">
    <property type="entry name" value="Znf_RING-CH"/>
</dbReference>
<feature type="transmembrane region" description="Helical" evidence="6">
    <location>
        <begin position="236"/>
        <end position="259"/>
    </location>
</feature>
<evidence type="ECO:0000256" key="1">
    <source>
        <dbReference type="ARBA" id="ARBA00022723"/>
    </source>
</evidence>
<feature type="transmembrane region" description="Helical" evidence="6">
    <location>
        <begin position="45"/>
        <end position="69"/>
    </location>
</feature>
<dbReference type="CDD" id="cd16448">
    <property type="entry name" value="RING-H2"/>
    <property type="match status" value="1"/>
</dbReference>
<dbReference type="PANTHER" id="PTHR45931:SF3">
    <property type="entry name" value="RING ZINC FINGER-CONTAINING PROTEIN"/>
    <property type="match status" value="1"/>
</dbReference>
<feature type="domain" description="RING-type" evidence="7">
    <location>
        <begin position="358"/>
        <end position="405"/>
    </location>
</feature>
<organism evidence="8 9">
    <name type="scientific">Giardia duodenalis assemblage B</name>
    <dbReference type="NCBI Taxonomy" id="1394984"/>
    <lineage>
        <taxon>Eukaryota</taxon>
        <taxon>Metamonada</taxon>
        <taxon>Diplomonadida</taxon>
        <taxon>Hexamitidae</taxon>
        <taxon>Giardiinae</taxon>
        <taxon>Giardia</taxon>
    </lineage>
</organism>
<feature type="transmembrane region" description="Helical" evidence="6">
    <location>
        <begin position="167"/>
        <end position="185"/>
    </location>
</feature>
<evidence type="ECO:0000313" key="8">
    <source>
        <dbReference type="EMBL" id="KWX13006.1"/>
    </source>
</evidence>
<dbReference type="SMART" id="SM00744">
    <property type="entry name" value="RINGv"/>
    <property type="match status" value="1"/>
</dbReference>
<dbReference type="OrthoDB" id="21204at2759"/>
<sequence>MRSYVTIEFLVPLASLLVATTIILFSTRDAEGIYERLIAVERFTLTRTMTVLLFESVLFLIVLSIRHIIFPRTSNMELLQIYHVVLFSYVTTFFNIVKWATFRNYLNIGALKTLSMAVVLSHMRVVVEFYSYRMNTLLSEIDTSNNFIIEEAQERQRRKITSLKWELLRPTLTIPIIIYFSLRFFKDYKDGPMPFYYRTSLFIALKLMIKYLKVLAEGGLTIFSSSAQSGRKPELIYAKTLTTFSLDLLEFGIIFVVALNSVAHAFRANSITDLIKGTAHNHGHLGLQSRYFYIFFVELFSLNESFIHCSRSWKKMQRARLVLNKFSVLVQPSCEEVYGLPLEVVSSDPDAYESVEACSICMGSFTLFGDEGRNNPVRKLPCNHLYHKDCIQSWIVSGNTLCPLCGRDVFNPVQQQEQQRAEPDVRDEQREIPEEPASTTEPGIAEDVSREQSEIDTSAIQEHTSTASKTTFKTTSKHSLCDMSTHPILFEIPIFSLEENLDWNSVTIDTIRESIKKSTEIYLDRLDAYVKMRSHAKEIGLLINVVGDIYKSPDFPTANTGTGVTEE</sequence>
<evidence type="ECO:0000256" key="5">
    <source>
        <dbReference type="SAM" id="MobiDB-lite"/>
    </source>
</evidence>
<protein>
    <submittedName>
        <fullName evidence="8">Ribonuclease</fullName>
    </submittedName>
</protein>
<dbReference type="Pfam" id="PF13639">
    <property type="entry name" value="zf-RING_2"/>
    <property type="match status" value="1"/>
</dbReference>
<name>A0A132NSJ4_GIAIN</name>
<keyword evidence="6" id="KW-0472">Membrane</keyword>
<keyword evidence="6" id="KW-1133">Transmembrane helix</keyword>
<dbReference type="SMART" id="SM00184">
    <property type="entry name" value="RING"/>
    <property type="match status" value="1"/>
</dbReference>
<dbReference type="VEuPathDB" id="GiardiaDB:QR46_2999"/>
<feature type="transmembrane region" description="Helical" evidence="6">
    <location>
        <begin position="7"/>
        <end position="25"/>
    </location>
</feature>
<comment type="caution">
    <text evidence="8">The sequence shown here is derived from an EMBL/GenBank/DDBJ whole genome shotgun (WGS) entry which is preliminary data.</text>
</comment>
<evidence type="ECO:0000256" key="4">
    <source>
        <dbReference type="PROSITE-ProRule" id="PRU00175"/>
    </source>
</evidence>
<dbReference type="Proteomes" id="UP000070089">
    <property type="component" value="Unassembled WGS sequence"/>
</dbReference>
<evidence type="ECO:0000259" key="7">
    <source>
        <dbReference type="PROSITE" id="PS50089"/>
    </source>
</evidence>
<dbReference type="PANTHER" id="PTHR45931">
    <property type="entry name" value="SI:CH211-59O9.10"/>
    <property type="match status" value="1"/>
</dbReference>
<dbReference type="AlphaFoldDB" id="A0A132NSJ4"/>
<dbReference type="GO" id="GO:0008270">
    <property type="term" value="F:zinc ion binding"/>
    <property type="evidence" value="ECO:0007669"/>
    <property type="project" value="UniProtKB-KW"/>
</dbReference>
<feature type="compositionally biased region" description="Basic and acidic residues" evidence="5">
    <location>
        <begin position="419"/>
        <end position="433"/>
    </location>
</feature>
<reference evidence="8 9" key="1">
    <citation type="journal article" date="2015" name="Mol. Biochem. Parasitol.">
        <title>Identification of polymorphic genes for use in assemblage B genotyping assays through comparative genomics of multiple assemblage B Giardia duodenalis isolates.</title>
        <authorList>
            <person name="Wielinga C."/>
            <person name="Thompson R.C."/>
            <person name="Monis P."/>
            <person name="Ryan U."/>
        </authorList>
    </citation>
    <scope>NUCLEOTIDE SEQUENCE [LARGE SCALE GENOMIC DNA]</scope>
    <source>
        <strain evidence="8 9">BAH15c1</strain>
    </source>
</reference>
<evidence type="ECO:0000256" key="3">
    <source>
        <dbReference type="ARBA" id="ARBA00022833"/>
    </source>
</evidence>
<dbReference type="Gene3D" id="3.30.40.10">
    <property type="entry name" value="Zinc/RING finger domain, C3HC4 (zinc finger)"/>
    <property type="match status" value="1"/>
</dbReference>
<dbReference type="InterPro" id="IPR001841">
    <property type="entry name" value="Znf_RING"/>
</dbReference>
<keyword evidence="1" id="KW-0479">Metal-binding</keyword>
<dbReference type="InterPro" id="IPR051834">
    <property type="entry name" value="RING_finger_E3_ligase"/>
</dbReference>
<evidence type="ECO:0000256" key="2">
    <source>
        <dbReference type="ARBA" id="ARBA00022771"/>
    </source>
</evidence>
<feature type="region of interest" description="Disordered" evidence="5">
    <location>
        <begin position="415"/>
        <end position="454"/>
    </location>
</feature>
<dbReference type="SUPFAM" id="SSF57850">
    <property type="entry name" value="RING/U-box"/>
    <property type="match status" value="1"/>
</dbReference>
<dbReference type="GO" id="GO:0006511">
    <property type="term" value="P:ubiquitin-dependent protein catabolic process"/>
    <property type="evidence" value="ECO:0007669"/>
    <property type="project" value="TreeGrafter"/>
</dbReference>
<dbReference type="PROSITE" id="PS50089">
    <property type="entry name" value="ZF_RING_2"/>
    <property type="match status" value="1"/>
</dbReference>
<accession>A0A132NSJ4</accession>
<evidence type="ECO:0000256" key="6">
    <source>
        <dbReference type="SAM" id="Phobius"/>
    </source>
</evidence>
<keyword evidence="3" id="KW-0862">Zinc</keyword>
<feature type="transmembrane region" description="Helical" evidence="6">
    <location>
        <begin position="197"/>
        <end position="216"/>
    </location>
</feature>
<dbReference type="GO" id="GO:0061630">
    <property type="term" value="F:ubiquitin protein ligase activity"/>
    <property type="evidence" value="ECO:0007669"/>
    <property type="project" value="TreeGrafter"/>
</dbReference>
<keyword evidence="6" id="KW-0812">Transmembrane</keyword>
<keyword evidence="2 4" id="KW-0863">Zinc-finger</keyword>
<dbReference type="EMBL" id="JXTI01000088">
    <property type="protein sequence ID" value="KWX13006.1"/>
    <property type="molecule type" value="Genomic_DNA"/>
</dbReference>
<evidence type="ECO:0000313" key="9">
    <source>
        <dbReference type="Proteomes" id="UP000070089"/>
    </source>
</evidence>
<dbReference type="GO" id="GO:0005634">
    <property type="term" value="C:nucleus"/>
    <property type="evidence" value="ECO:0007669"/>
    <property type="project" value="TreeGrafter"/>
</dbReference>
<gene>
    <name evidence="8" type="ORF">QR46_2999</name>
</gene>
<proteinExistence type="predicted"/>
<dbReference type="InterPro" id="IPR013083">
    <property type="entry name" value="Znf_RING/FYVE/PHD"/>
</dbReference>